<evidence type="ECO:0000313" key="1">
    <source>
        <dbReference type="EMBL" id="CAD7407303.1"/>
    </source>
</evidence>
<proteinExistence type="predicted"/>
<reference evidence="1" key="1">
    <citation type="submission" date="2020-11" db="EMBL/GenBank/DDBJ databases">
        <authorList>
            <person name="Tran Van P."/>
        </authorList>
    </citation>
    <scope>NUCLEOTIDE SEQUENCE</scope>
</reference>
<dbReference type="AlphaFoldDB" id="A0A7R9D380"/>
<name>A0A7R9D380_TIMPO</name>
<gene>
    <name evidence="1" type="ORF">TPSB3V08_LOCUS5817</name>
</gene>
<dbReference type="EMBL" id="OD003220">
    <property type="protein sequence ID" value="CAD7407303.1"/>
    <property type="molecule type" value="Genomic_DNA"/>
</dbReference>
<protein>
    <submittedName>
        <fullName evidence="1">Uncharacterized protein</fullName>
    </submittedName>
</protein>
<organism evidence="1">
    <name type="scientific">Timema poppense</name>
    <name type="common">Walking stick</name>
    <dbReference type="NCBI Taxonomy" id="170557"/>
    <lineage>
        <taxon>Eukaryota</taxon>
        <taxon>Metazoa</taxon>
        <taxon>Ecdysozoa</taxon>
        <taxon>Arthropoda</taxon>
        <taxon>Hexapoda</taxon>
        <taxon>Insecta</taxon>
        <taxon>Pterygota</taxon>
        <taxon>Neoptera</taxon>
        <taxon>Polyneoptera</taxon>
        <taxon>Phasmatodea</taxon>
        <taxon>Timematodea</taxon>
        <taxon>Timematoidea</taxon>
        <taxon>Timematidae</taxon>
        <taxon>Timema</taxon>
    </lineage>
</organism>
<accession>A0A7R9D380</accession>
<sequence length="171" mass="19234">MASIEPRTSVQSSTDFVQNVDNSDVKNPHWLFSTAFSPVEKWRFEEEVKYITTPYRPSQNLANALTDKFKTRLPVQIKVKTSNLAVTPHSWLHISKQTPNQISKFNDLASHLSLVTCSAQFCAIIYKLYSSGDNGSNVKESDDDEEIDAEEAAGPSHSDAYEAFQTAMNWL</sequence>